<proteinExistence type="predicted"/>
<dbReference type="SUPFAM" id="SSF51569">
    <property type="entry name" value="Aldolase"/>
    <property type="match status" value="1"/>
</dbReference>
<dbReference type="GO" id="GO:0008270">
    <property type="term" value="F:zinc ion binding"/>
    <property type="evidence" value="ECO:0007669"/>
    <property type="project" value="InterPro"/>
</dbReference>
<dbReference type="InterPro" id="IPR013785">
    <property type="entry name" value="Aldolase_TIM"/>
</dbReference>
<name>R5QXZ5_9FIRM</name>
<evidence type="ECO:0008006" key="4">
    <source>
        <dbReference type="Google" id="ProtNLM"/>
    </source>
</evidence>
<dbReference type="AlphaFoldDB" id="R5QXZ5"/>
<dbReference type="InterPro" id="IPR050246">
    <property type="entry name" value="Class_II_FBP_aldolase"/>
</dbReference>
<evidence type="ECO:0000313" key="3">
    <source>
        <dbReference type="Proteomes" id="UP000017998"/>
    </source>
</evidence>
<dbReference type="PANTHER" id="PTHR30304:SF0">
    <property type="entry name" value="D-TAGATOSE-1,6-BISPHOSPHATE ALDOLASE SUBUNIT GATY-RELATED"/>
    <property type="match status" value="1"/>
</dbReference>
<comment type="cofactor">
    <cofactor evidence="1">
        <name>Zn(2+)</name>
        <dbReference type="ChEBI" id="CHEBI:29105"/>
    </cofactor>
</comment>
<dbReference type="GO" id="GO:0005829">
    <property type="term" value="C:cytosol"/>
    <property type="evidence" value="ECO:0007669"/>
    <property type="project" value="TreeGrafter"/>
</dbReference>
<evidence type="ECO:0000313" key="2">
    <source>
        <dbReference type="EMBL" id="CCZ25607.1"/>
    </source>
</evidence>
<dbReference type="Proteomes" id="UP000017998">
    <property type="component" value="Unassembled WGS sequence"/>
</dbReference>
<comment type="caution">
    <text evidence="2">The sequence shown here is derived from an EMBL/GenBank/DDBJ whole genome shotgun (WGS) entry which is preliminary data.</text>
</comment>
<accession>R5QXZ5</accession>
<dbReference type="Gene3D" id="3.20.20.70">
    <property type="entry name" value="Aldolase class I"/>
    <property type="match status" value="1"/>
</dbReference>
<gene>
    <name evidence="2" type="ORF">BN734_01456</name>
</gene>
<dbReference type="EMBL" id="CAZS010000029">
    <property type="protein sequence ID" value="CCZ25607.1"/>
    <property type="molecule type" value="Genomic_DNA"/>
</dbReference>
<reference evidence="2" key="1">
    <citation type="submission" date="2012-11" db="EMBL/GenBank/DDBJ databases">
        <title>Dependencies among metagenomic species, viruses, plasmids and units of genetic variation.</title>
        <authorList>
            <person name="Nielsen H.B."/>
            <person name="Almeida M."/>
            <person name="Juncker A.S."/>
            <person name="Rasmussen S."/>
            <person name="Li J."/>
            <person name="Sunagawa S."/>
            <person name="Plichta D."/>
            <person name="Gautier L."/>
            <person name="Le Chatelier E."/>
            <person name="Peletier E."/>
            <person name="Bonde I."/>
            <person name="Nielsen T."/>
            <person name="Manichanh C."/>
            <person name="Arumugam M."/>
            <person name="Batto J."/>
            <person name="Santos M.B.Q.D."/>
            <person name="Blom N."/>
            <person name="Borruel N."/>
            <person name="Burgdorf K.S."/>
            <person name="Boumezbeur F."/>
            <person name="Casellas F."/>
            <person name="Dore J."/>
            <person name="Guarner F."/>
            <person name="Hansen T."/>
            <person name="Hildebrand F."/>
            <person name="Kaas R.S."/>
            <person name="Kennedy S."/>
            <person name="Kristiansen K."/>
            <person name="Kultima J.R."/>
            <person name="Leonard P."/>
            <person name="Levenez F."/>
            <person name="Lund O."/>
            <person name="Moumen B."/>
            <person name="Le Paslier D."/>
            <person name="Pons N."/>
            <person name="Pedersen O."/>
            <person name="Prifti E."/>
            <person name="Qin J."/>
            <person name="Raes J."/>
            <person name="Tap J."/>
            <person name="Tims S."/>
            <person name="Ussery D.W."/>
            <person name="Yamada T."/>
            <person name="MetaHit consortium"/>
            <person name="Renault P."/>
            <person name="Sicheritz-Ponten T."/>
            <person name="Bork P."/>
            <person name="Wang J."/>
            <person name="Brunak S."/>
            <person name="Ehrlich S.D."/>
        </authorList>
    </citation>
    <scope>NUCLEOTIDE SEQUENCE [LARGE SCALE GENOMIC DNA]</scope>
</reference>
<sequence length="133" mass="14555">MSEYHYTDPKQAKDFVDRTGCDSLAVAIGNVHGVYSSEPKLAFDILEEVANAVDVPLVLHGASGIGDEDIKKAISLGIAKINIHTELCQAAMEAINEHKDEPFLAVERAVRQAVKERAMYKIKLFGDDGRADE</sequence>
<protein>
    <recommendedName>
        <fullName evidence="4">Ketose-bisphosphate aldolase</fullName>
    </recommendedName>
</protein>
<dbReference type="GO" id="GO:0005975">
    <property type="term" value="P:carbohydrate metabolic process"/>
    <property type="evidence" value="ECO:0007669"/>
    <property type="project" value="InterPro"/>
</dbReference>
<dbReference type="PANTHER" id="PTHR30304">
    <property type="entry name" value="D-TAGATOSE-1,6-BISPHOSPHATE ALDOLASE"/>
    <property type="match status" value="1"/>
</dbReference>
<dbReference type="InterPro" id="IPR000771">
    <property type="entry name" value="FBA_II"/>
</dbReference>
<evidence type="ECO:0000256" key="1">
    <source>
        <dbReference type="ARBA" id="ARBA00001947"/>
    </source>
</evidence>
<dbReference type="GO" id="GO:0009025">
    <property type="term" value="F:tagatose-bisphosphate aldolase activity"/>
    <property type="evidence" value="ECO:0007669"/>
    <property type="project" value="TreeGrafter"/>
</dbReference>
<organism evidence="2 3">
    <name type="scientific">[Ruminococcus] torques CAG:61</name>
    <dbReference type="NCBI Taxonomy" id="1263108"/>
    <lineage>
        <taxon>Bacteria</taxon>
        <taxon>Bacillati</taxon>
        <taxon>Bacillota</taxon>
        <taxon>Clostridia</taxon>
        <taxon>Lachnospirales</taxon>
        <taxon>Lachnospiraceae</taxon>
        <taxon>Mediterraneibacter</taxon>
    </lineage>
</organism>
<dbReference type="Pfam" id="PF01116">
    <property type="entry name" value="F_bP_aldolase"/>
    <property type="match status" value="1"/>
</dbReference>